<dbReference type="PANTHER" id="PTHR11806:SF0">
    <property type="entry name" value="PROTEIN MTO1 HOMOLOG, MITOCHONDRIAL"/>
    <property type="match status" value="1"/>
</dbReference>
<dbReference type="InterPro" id="IPR036188">
    <property type="entry name" value="FAD/NAD-bd_sf"/>
</dbReference>
<dbReference type="Pfam" id="PF21680">
    <property type="entry name" value="GIDA_C_1st"/>
    <property type="match status" value="1"/>
</dbReference>
<keyword evidence="8 12" id="KW-0274">FAD</keyword>
<comment type="subcellular location">
    <subcellularLocation>
        <location evidence="12">Cytoplasm</location>
    </subcellularLocation>
</comment>
<dbReference type="Gene3D" id="3.50.50.60">
    <property type="entry name" value="FAD/NAD(P)-binding domain"/>
    <property type="match status" value="2"/>
</dbReference>
<dbReference type="RefSeq" id="WP_171680849.1">
    <property type="nucleotide sequence ID" value="NZ_JABGBN010000007.1"/>
</dbReference>
<evidence type="ECO:0000256" key="9">
    <source>
        <dbReference type="ARBA" id="ARBA00023027"/>
    </source>
</evidence>
<dbReference type="NCBIfam" id="TIGR00136">
    <property type="entry name" value="mnmG_gidA"/>
    <property type="match status" value="1"/>
</dbReference>
<sequence>MNYPEEFDVIVVGGGHAGTEAALASARTGAKTLLLTHNIETLGQMSCNPSIGGIGKGHLVKEIDALGGAMALAADEGGIQFRILNSSKGPAVRATRVQADRLLYKQAIRSRLENQENLFIFQQSVDDLILEGDKVVGAVTQIGVKFRSRAVVLTAGTFLNGLIHIGLSNYSAGRAGDPPAISLAHRLREMNLPQGRLKTGTPPRIDARTIDYSKLIEQPGDVDPMPVFSYMGSPEMHPKQVSCWITHTNARTHEIILNGLDRSPLYTGVIDGVGPRYCPSIEDKIKRFADKESHQIFLEPEGLLTHEIYPNGVSTSLPFDVQLDLIHSLPGLENAHILRPGYAIEYDYFDPRGLKASLETKAIQGLFFAGQINGTTGYEEAAAQGLLAGLNAARYTRDQEAWTPRRDQAYLGVLVDDLITRGVTEPYRMFTSRAEYRLSLREDNADYRLTEIGRELGLVPDDRWDAFCRKRDNVEKEIERLRSIRVNPRTYSEDDSIALFGKALERDYLLSDLIKRPNVSYQALLNLPSEKNYQPETPLSNTEIEQVEIQLKYAGYIARQQEEVNRHIHYENQKIPASLDYDSMTNLSFEVRQKLKEHRPETIGQASRISGVTPAAISLLLIQLKRMQTTL</sequence>
<keyword evidence="5 12" id="KW-0963">Cytoplasm</keyword>
<proteinExistence type="inferred from homology"/>
<comment type="subunit">
    <text evidence="10 12">Homodimer. Heterotetramer of two MnmE and two MnmG subunits.</text>
</comment>
<gene>
    <name evidence="12 14" type="primary">mnmG</name>
    <name evidence="12" type="synonym">gidA</name>
    <name evidence="14" type="ORF">HKX39_08260</name>
</gene>
<name>A0A849P8T6_9BURK</name>
<comment type="function">
    <text evidence="2 12">NAD-binding protein involved in the addition of a carboxymethylaminomethyl (cmnm) group at the wobble position (U34) of certain tRNAs, forming tRNA-cmnm(5)s(2)U34.</text>
</comment>
<dbReference type="InterPro" id="IPR004416">
    <property type="entry name" value="MnmG"/>
</dbReference>
<feature type="binding site" evidence="12">
    <location>
        <begin position="13"/>
        <end position="18"/>
    </location>
    <ligand>
        <name>FAD</name>
        <dbReference type="ChEBI" id="CHEBI:57692"/>
    </ligand>
</feature>
<evidence type="ECO:0000256" key="10">
    <source>
        <dbReference type="ARBA" id="ARBA00025948"/>
    </source>
</evidence>
<dbReference type="InterPro" id="IPR047001">
    <property type="entry name" value="MnmG_C_subdom"/>
</dbReference>
<dbReference type="Proteomes" id="UP000537862">
    <property type="component" value="Unassembled WGS sequence"/>
</dbReference>
<dbReference type="PROSITE" id="PS01280">
    <property type="entry name" value="GIDA_1"/>
    <property type="match status" value="1"/>
</dbReference>
<dbReference type="InterPro" id="IPR044920">
    <property type="entry name" value="MnmG_C_subdom_sf"/>
</dbReference>
<evidence type="ECO:0000256" key="6">
    <source>
        <dbReference type="ARBA" id="ARBA00022630"/>
    </source>
</evidence>
<feature type="domain" description="tRNA uridine 5-carboxymethylaminomethyl modification enzyme C-terminal subdomain" evidence="13">
    <location>
        <begin position="551"/>
        <end position="622"/>
    </location>
</feature>
<comment type="similarity">
    <text evidence="3 12">Belongs to the MnmG family.</text>
</comment>
<comment type="caution">
    <text evidence="12">Lacks conserved residue(s) required for the propagation of feature annotation.</text>
</comment>
<dbReference type="AlphaFoldDB" id="A0A849P8T6"/>
<keyword evidence="6 12" id="KW-0285">Flavoprotein</keyword>
<dbReference type="GO" id="GO:0050660">
    <property type="term" value="F:flavin adenine dinucleotide binding"/>
    <property type="evidence" value="ECO:0007669"/>
    <property type="project" value="UniProtKB-UniRule"/>
</dbReference>
<evidence type="ECO:0000313" key="14">
    <source>
        <dbReference type="EMBL" id="NOL52152.1"/>
    </source>
</evidence>
<dbReference type="InterPro" id="IPR020595">
    <property type="entry name" value="MnmG-rel_CS"/>
</dbReference>
<dbReference type="FunFam" id="3.50.50.60:FF:000002">
    <property type="entry name" value="tRNA uridine 5-carboxymethylaminomethyl modification enzyme MnmG"/>
    <property type="match status" value="1"/>
</dbReference>
<dbReference type="GO" id="GO:0030488">
    <property type="term" value="P:tRNA methylation"/>
    <property type="evidence" value="ECO:0007669"/>
    <property type="project" value="TreeGrafter"/>
</dbReference>
<dbReference type="PANTHER" id="PTHR11806">
    <property type="entry name" value="GLUCOSE INHIBITED DIVISION PROTEIN A"/>
    <property type="match status" value="1"/>
</dbReference>
<evidence type="ECO:0000313" key="15">
    <source>
        <dbReference type="Proteomes" id="UP000537862"/>
    </source>
</evidence>
<dbReference type="Gene3D" id="1.10.150.570">
    <property type="entry name" value="GidA associated domain, C-terminal subdomain"/>
    <property type="match status" value="1"/>
</dbReference>
<dbReference type="FunFam" id="3.50.50.60:FF:000010">
    <property type="entry name" value="tRNA uridine 5-carboxymethylaminomethyl modification enzyme MnmG"/>
    <property type="match status" value="1"/>
</dbReference>
<feature type="binding site" evidence="12">
    <location>
        <begin position="274"/>
        <end position="288"/>
    </location>
    <ligand>
        <name>NAD(+)</name>
        <dbReference type="ChEBI" id="CHEBI:57540"/>
    </ligand>
</feature>
<dbReference type="SMART" id="SM01228">
    <property type="entry name" value="GIDA_assoc_3"/>
    <property type="match status" value="1"/>
</dbReference>
<comment type="caution">
    <text evidence="14">The sequence shown here is derived from an EMBL/GenBank/DDBJ whole genome shotgun (WGS) entry which is preliminary data.</text>
</comment>
<keyword evidence="9 12" id="KW-0520">NAD</keyword>
<evidence type="ECO:0000256" key="5">
    <source>
        <dbReference type="ARBA" id="ARBA00022490"/>
    </source>
</evidence>
<evidence type="ECO:0000256" key="12">
    <source>
        <dbReference type="HAMAP-Rule" id="MF_00129"/>
    </source>
</evidence>
<dbReference type="FunFam" id="1.10.10.1800:FF:000001">
    <property type="entry name" value="tRNA uridine 5-carboxymethylaminomethyl modification enzyme MnmG"/>
    <property type="match status" value="1"/>
</dbReference>
<dbReference type="Pfam" id="PF01134">
    <property type="entry name" value="GIDA"/>
    <property type="match status" value="1"/>
</dbReference>
<organism evidence="14 15">
    <name type="scientific">Pelistega suis</name>
    <dbReference type="NCBI Taxonomy" id="1631957"/>
    <lineage>
        <taxon>Bacteria</taxon>
        <taxon>Pseudomonadati</taxon>
        <taxon>Pseudomonadota</taxon>
        <taxon>Betaproteobacteria</taxon>
        <taxon>Burkholderiales</taxon>
        <taxon>Alcaligenaceae</taxon>
        <taxon>Pelistega</taxon>
    </lineage>
</organism>
<dbReference type="Pfam" id="PF13932">
    <property type="entry name" value="SAM_GIDA_C"/>
    <property type="match status" value="1"/>
</dbReference>
<reference evidence="14 15" key="1">
    <citation type="submission" date="2020-05" db="EMBL/GenBank/DDBJ databases">
        <authorList>
            <person name="Niu N."/>
        </authorList>
    </citation>
    <scope>NUCLEOTIDE SEQUENCE [LARGE SCALE GENOMIC DNA]</scope>
    <source>
        <strain evidence="14 15">3340-03</strain>
    </source>
</reference>
<dbReference type="GO" id="GO:0005829">
    <property type="term" value="C:cytosol"/>
    <property type="evidence" value="ECO:0007669"/>
    <property type="project" value="TreeGrafter"/>
</dbReference>
<evidence type="ECO:0000256" key="7">
    <source>
        <dbReference type="ARBA" id="ARBA00022694"/>
    </source>
</evidence>
<dbReference type="InterPro" id="IPR002218">
    <property type="entry name" value="MnmG-rel"/>
</dbReference>
<dbReference type="InterPro" id="IPR026904">
    <property type="entry name" value="MnmG_C"/>
</dbReference>
<dbReference type="GO" id="GO:0002098">
    <property type="term" value="P:tRNA wobble uridine modification"/>
    <property type="evidence" value="ECO:0007669"/>
    <property type="project" value="InterPro"/>
</dbReference>
<evidence type="ECO:0000256" key="8">
    <source>
        <dbReference type="ARBA" id="ARBA00022827"/>
    </source>
</evidence>
<dbReference type="InterPro" id="IPR049312">
    <property type="entry name" value="GIDA_C_N"/>
</dbReference>
<comment type="cofactor">
    <cofactor evidence="1 12">
        <name>FAD</name>
        <dbReference type="ChEBI" id="CHEBI:57692"/>
    </cofactor>
</comment>
<dbReference type="EMBL" id="JABGBN010000007">
    <property type="protein sequence ID" value="NOL52152.1"/>
    <property type="molecule type" value="Genomic_DNA"/>
</dbReference>
<evidence type="ECO:0000256" key="2">
    <source>
        <dbReference type="ARBA" id="ARBA00003717"/>
    </source>
</evidence>
<keyword evidence="7 12" id="KW-0819">tRNA processing</keyword>
<dbReference type="Gene3D" id="1.10.10.1800">
    <property type="entry name" value="tRNA uridine 5-carboxymethylaminomethyl modification enzyme MnmG/GidA"/>
    <property type="match status" value="1"/>
</dbReference>
<evidence type="ECO:0000256" key="3">
    <source>
        <dbReference type="ARBA" id="ARBA00007653"/>
    </source>
</evidence>
<dbReference type="PROSITE" id="PS01281">
    <property type="entry name" value="GIDA_2"/>
    <property type="match status" value="1"/>
</dbReference>
<evidence type="ECO:0000256" key="11">
    <source>
        <dbReference type="ARBA" id="ARBA00031800"/>
    </source>
</evidence>
<dbReference type="HAMAP" id="MF_00129">
    <property type="entry name" value="MnmG_GidA"/>
    <property type="match status" value="1"/>
</dbReference>
<evidence type="ECO:0000256" key="4">
    <source>
        <dbReference type="ARBA" id="ARBA00020461"/>
    </source>
</evidence>
<evidence type="ECO:0000256" key="1">
    <source>
        <dbReference type="ARBA" id="ARBA00001974"/>
    </source>
</evidence>
<protein>
    <recommendedName>
        <fullName evidence="4 12">tRNA uridine 5-carboxymethylaminomethyl modification enzyme MnmG</fullName>
    </recommendedName>
    <alternativeName>
        <fullName evidence="11 12">Glucose-inhibited division protein A</fullName>
    </alternativeName>
</protein>
<dbReference type="SUPFAM" id="SSF51905">
    <property type="entry name" value="FAD/NAD(P)-binding domain"/>
    <property type="match status" value="1"/>
</dbReference>
<evidence type="ECO:0000259" key="13">
    <source>
        <dbReference type="SMART" id="SM01228"/>
    </source>
</evidence>
<accession>A0A849P8T6</accession>
<dbReference type="InterPro" id="IPR040131">
    <property type="entry name" value="MnmG_N"/>
</dbReference>
<keyword evidence="15" id="KW-1185">Reference proteome</keyword>
<dbReference type="FunFam" id="1.10.150.570:FF:000001">
    <property type="entry name" value="tRNA uridine 5-carboxymethylaminomethyl modification enzyme MnmG"/>
    <property type="match status" value="1"/>
</dbReference>